<dbReference type="EMBL" id="MDYN01000007">
    <property type="protein sequence ID" value="OQD86534.1"/>
    <property type="molecule type" value="Genomic_DNA"/>
</dbReference>
<dbReference type="STRING" id="416450.A0A1V6QBF9"/>
<evidence type="ECO:0000256" key="2">
    <source>
        <dbReference type="SAM" id="Phobius"/>
    </source>
</evidence>
<feature type="transmembrane region" description="Helical" evidence="2">
    <location>
        <begin position="179"/>
        <end position="202"/>
    </location>
</feature>
<dbReference type="CDD" id="cd12087">
    <property type="entry name" value="TM_EGFR-like"/>
    <property type="match status" value="1"/>
</dbReference>
<evidence type="ECO:0008006" key="6">
    <source>
        <dbReference type="Google" id="ProtNLM"/>
    </source>
</evidence>
<evidence type="ECO:0000256" key="1">
    <source>
        <dbReference type="SAM" id="MobiDB-lite"/>
    </source>
</evidence>
<feature type="region of interest" description="Disordered" evidence="1">
    <location>
        <begin position="133"/>
        <end position="175"/>
    </location>
</feature>
<name>A0A1V6QBF9_9EURO</name>
<dbReference type="AlphaFoldDB" id="A0A1V6QBF9"/>
<organism evidence="4 5">
    <name type="scientific">Penicillium antarcticum</name>
    <dbReference type="NCBI Taxonomy" id="416450"/>
    <lineage>
        <taxon>Eukaryota</taxon>
        <taxon>Fungi</taxon>
        <taxon>Dikarya</taxon>
        <taxon>Ascomycota</taxon>
        <taxon>Pezizomycotina</taxon>
        <taxon>Eurotiomycetes</taxon>
        <taxon>Eurotiomycetidae</taxon>
        <taxon>Eurotiales</taxon>
        <taxon>Aspergillaceae</taxon>
        <taxon>Penicillium</taxon>
    </lineage>
</organism>
<keyword evidence="2" id="KW-1133">Transmembrane helix</keyword>
<evidence type="ECO:0000313" key="4">
    <source>
        <dbReference type="EMBL" id="OQD86534.1"/>
    </source>
</evidence>
<sequence length="258" mass="27630">MLPAVFMFLLGVTSFAGANASTTTLPSSQQGWASISETWSAVTCDWGQNYVTSTIDGVVFGRCCDNIFSSCGFGTRCDASTIYYHSTGYSTCKSGETCNVMSIYDFATTDTPVVDIFCWNEWPASTIFRHTTTETTTSTTASQSTPTPAATLTSPFSPATASATTSPSKSTEEQESQSWIAGAVIGPVAGCALIGALGFWLVRRNRNKKNLYVQEAQYMTGSYASRTKISADIGPSPNELPGDSVQSEPSELESHHRQ</sequence>
<comment type="caution">
    <text evidence="4">The sequence shown here is derived from an EMBL/GenBank/DDBJ whole genome shotgun (WGS) entry which is preliminary data.</text>
</comment>
<keyword evidence="2" id="KW-0812">Transmembrane</keyword>
<feature type="region of interest" description="Disordered" evidence="1">
    <location>
        <begin position="229"/>
        <end position="258"/>
    </location>
</feature>
<keyword evidence="2" id="KW-0472">Membrane</keyword>
<keyword evidence="3" id="KW-0732">Signal</keyword>
<feature type="signal peptide" evidence="3">
    <location>
        <begin position="1"/>
        <end position="20"/>
    </location>
</feature>
<feature type="chain" id="PRO_5012483745" description="Mid2 domain-containing protein" evidence="3">
    <location>
        <begin position="21"/>
        <end position="258"/>
    </location>
</feature>
<protein>
    <recommendedName>
        <fullName evidence="6">Mid2 domain-containing protein</fullName>
    </recommendedName>
</protein>
<accession>A0A1V6QBF9</accession>
<dbReference type="Proteomes" id="UP000191672">
    <property type="component" value="Unassembled WGS sequence"/>
</dbReference>
<feature type="compositionally biased region" description="Low complexity" evidence="1">
    <location>
        <begin position="133"/>
        <end position="169"/>
    </location>
</feature>
<proteinExistence type="predicted"/>
<evidence type="ECO:0000256" key="3">
    <source>
        <dbReference type="SAM" id="SignalP"/>
    </source>
</evidence>
<evidence type="ECO:0000313" key="5">
    <source>
        <dbReference type="Proteomes" id="UP000191672"/>
    </source>
</evidence>
<gene>
    <name evidence="4" type="ORF">PENANT_c007G02527</name>
</gene>
<keyword evidence="5" id="KW-1185">Reference proteome</keyword>
<reference evidence="5" key="1">
    <citation type="journal article" date="2017" name="Nat. Microbiol.">
        <title>Global analysis of biosynthetic gene clusters reveals vast potential of secondary metabolite production in Penicillium species.</title>
        <authorList>
            <person name="Nielsen J.C."/>
            <person name="Grijseels S."/>
            <person name="Prigent S."/>
            <person name="Ji B."/>
            <person name="Dainat J."/>
            <person name="Nielsen K.F."/>
            <person name="Frisvad J.C."/>
            <person name="Workman M."/>
            <person name="Nielsen J."/>
        </authorList>
    </citation>
    <scope>NUCLEOTIDE SEQUENCE [LARGE SCALE GENOMIC DNA]</scope>
    <source>
        <strain evidence="5">IBT 31811</strain>
    </source>
</reference>